<sequence>MSPHLNIEVPLRPAKSAATSIQDIPRTLNGLPDELLLRIIEQLSAQRDLYATCLVSRRMNKVADPVLYKSIAFDEPHHHLTFSKSLITRPRRGSLIESIHVDYPGSELSDFMHMNHSPVSNRIIDPFSRTISSMSNLEHLKISVPESLCKGIGTLFNGPFDLACLRSCSLFYQCEDDGYWDLQDNIQVFSHPTLESLTIQKARLDERGFDSLEKPSETDLRVLHLIECDINDDALSDILLHPDALKEISITQLETPYPPLEEAPKYVEDYILALPQHSIESITIDFPSLRGKNALRLREFEALKTLKIRDYQLFGQASPRLHSVGFPPILEILHFLNRIGQDEEIAELLAYTIENKEIVARSIRQMVVANEEHDLPWVIEEACAKSEFQLQFG</sequence>
<reference evidence="2 3" key="1">
    <citation type="submission" date="2018-05" db="EMBL/GenBank/DDBJ databases">
        <title>Genome sequencing and assembly of the regulated plant pathogen Lachnellula willkommii and related sister species for the development of diagnostic species identification markers.</title>
        <authorList>
            <person name="Giroux E."/>
            <person name="Bilodeau G."/>
        </authorList>
    </citation>
    <scope>NUCLEOTIDE SEQUENCE [LARGE SCALE GENOMIC DNA]</scope>
    <source>
        <strain evidence="2 3">CBS 268.59</strain>
    </source>
</reference>
<dbReference type="Pfam" id="PF12937">
    <property type="entry name" value="F-box-like"/>
    <property type="match status" value="1"/>
</dbReference>
<gene>
    <name evidence="2" type="ORF">LSUE1_G009653</name>
</gene>
<accession>A0A8T9BZS7</accession>
<feature type="domain" description="F-box" evidence="1">
    <location>
        <begin position="25"/>
        <end position="71"/>
    </location>
</feature>
<dbReference type="Gene3D" id="3.80.10.10">
    <property type="entry name" value="Ribonuclease Inhibitor"/>
    <property type="match status" value="1"/>
</dbReference>
<dbReference type="SUPFAM" id="SSF81383">
    <property type="entry name" value="F-box domain"/>
    <property type="match status" value="1"/>
</dbReference>
<dbReference type="OrthoDB" id="2522477at2759"/>
<evidence type="ECO:0000313" key="3">
    <source>
        <dbReference type="Proteomes" id="UP000469558"/>
    </source>
</evidence>
<protein>
    <recommendedName>
        <fullName evidence="1">F-box domain-containing protein</fullName>
    </recommendedName>
</protein>
<proteinExistence type="predicted"/>
<dbReference type="PROSITE" id="PS50181">
    <property type="entry name" value="FBOX"/>
    <property type="match status" value="1"/>
</dbReference>
<dbReference type="InterPro" id="IPR001810">
    <property type="entry name" value="F-box_dom"/>
</dbReference>
<evidence type="ECO:0000259" key="1">
    <source>
        <dbReference type="PROSITE" id="PS50181"/>
    </source>
</evidence>
<dbReference type="AlphaFoldDB" id="A0A8T9BZS7"/>
<dbReference type="SUPFAM" id="SSF52047">
    <property type="entry name" value="RNI-like"/>
    <property type="match status" value="1"/>
</dbReference>
<comment type="caution">
    <text evidence="2">The sequence shown here is derived from an EMBL/GenBank/DDBJ whole genome shotgun (WGS) entry which is preliminary data.</text>
</comment>
<organism evidence="2 3">
    <name type="scientific">Lachnellula suecica</name>
    <dbReference type="NCBI Taxonomy" id="602035"/>
    <lineage>
        <taxon>Eukaryota</taxon>
        <taxon>Fungi</taxon>
        <taxon>Dikarya</taxon>
        <taxon>Ascomycota</taxon>
        <taxon>Pezizomycotina</taxon>
        <taxon>Leotiomycetes</taxon>
        <taxon>Helotiales</taxon>
        <taxon>Lachnaceae</taxon>
        <taxon>Lachnellula</taxon>
    </lineage>
</organism>
<name>A0A8T9BZS7_9HELO</name>
<evidence type="ECO:0000313" key="2">
    <source>
        <dbReference type="EMBL" id="TVY60681.1"/>
    </source>
</evidence>
<dbReference type="Proteomes" id="UP000469558">
    <property type="component" value="Unassembled WGS sequence"/>
</dbReference>
<keyword evidence="3" id="KW-1185">Reference proteome</keyword>
<dbReference type="InterPro" id="IPR032675">
    <property type="entry name" value="LRR_dom_sf"/>
</dbReference>
<dbReference type="EMBL" id="QGMK01002187">
    <property type="protein sequence ID" value="TVY60681.1"/>
    <property type="molecule type" value="Genomic_DNA"/>
</dbReference>
<dbReference type="InterPro" id="IPR036047">
    <property type="entry name" value="F-box-like_dom_sf"/>
</dbReference>